<sequence length="331" mass="36466">MNTSKNEVLCETAERPCPEGDDNKQENATSDAQSEPEPIKPSALPSPSPSLAVDAYHTLDDDTASYARYIGRTLVLRVGHVTTLISAATAIVKVSLGAWTTLAVYACRHYLLANAVTATITDPIEASERQADHVVTQAKQVGWMIRWNLEATTVGATLVEAPPETAPMDDLYRAPYSQASGVHHTHHYRHSQLDLDFDRRGRRNPLRAGCAGNLSIVDDPPSSYYYPGLTIIFDTVEGQEYPEMADTKPAATMFSKTQIVAIMVKRTQVESRHCSRMDPTIFGDVDLLDRYLLSWGDGTNDNCYFFGNITSTAGVTRSKESRYLASEVVED</sequence>
<reference evidence="2 3" key="1">
    <citation type="journal article" date="2018" name="IMA Fungus">
        <title>IMA Genome-F 9: Draft genome sequence of Annulohypoxylon stygium, Aspergillus mulundensis, Berkeleyomyces basicola (syn. Thielaviopsis basicola), Ceratocystis smalleyi, two Cercospora beticola strains, Coleophoma cylindrospora, Fusarium fracticaudum, Phialophora cf. hyalina, and Morchella septimelata.</title>
        <authorList>
            <person name="Wingfield B.D."/>
            <person name="Bills G.F."/>
            <person name="Dong Y."/>
            <person name="Huang W."/>
            <person name="Nel W.J."/>
            <person name="Swalarsk-Parry B.S."/>
            <person name="Vaghefi N."/>
            <person name="Wilken P.M."/>
            <person name="An Z."/>
            <person name="de Beer Z.W."/>
            <person name="De Vos L."/>
            <person name="Chen L."/>
            <person name="Duong T.A."/>
            <person name="Gao Y."/>
            <person name="Hammerbacher A."/>
            <person name="Kikkert J.R."/>
            <person name="Li Y."/>
            <person name="Li H."/>
            <person name="Li K."/>
            <person name="Li Q."/>
            <person name="Liu X."/>
            <person name="Ma X."/>
            <person name="Naidoo K."/>
            <person name="Pethybridge S.J."/>
            <person name="Sun J."/>
            <person name="Steenkamp E.T."/>
            <person name="van der Nest M.A."/>
            <person name="van Wyk S."/>
            <person name="Wingfield M.J."/>
            <person name="Xiong C."/>
            <person name="Yue Q."/>
            <person name="Zhang X."/>
        </authorList>
    </citation>
    <scope>NUCLEOTIDE SEQUENCE [LARGE SCALE GENOMIC DNA]</scope>
    <source>
        <strain evidence="2 3">DSM 5745</strain>
    </source>
</reference>
<dbReference type="STRING" id="1810919.A0A3D8RF38"/>
<evidence type="ECO:0000313" key="2">
    <source>
        <dbReference type="EMBL" id="RDW72663.1"/>
    </source>
</evidence>
<feature type="compositionally biased region" description="Basic and acidic residues" evidence="1">
    <location>
        <begin position="12"/>
        <end position="25"/>
    </location>
</feature>
<dbReference type="EMBL" id="PVWQ01000009">
    <property type="protein sequence ID" value="RDW72663.1"/>
    <property type="molecule type" value="Genomic_DNA"/>
</dbReference>
<evidence type="ECO:0000313" key="3">
    <source>
        <dbReference type="Proteomes" id="UP000256690"/>
    </source>
</evidence>
<dbReference type="GeneID" id="38118205"/>
<dbReference type="Proteomes" id="UP000256690">
    <property type="component" value="Unassembled WGS sequence"/>
</dbReference>
<accession>A0A3D8RF38</accession>
<dbReference type="AlphaFoldDB" id="A0A3D8RF38"/>
<protein>
    <submittedName>
        <fullName evidence="2">Uncharacterized protein</fullName>
    </submittedName>
</protein>
<gene>
    <name evidence="2" type="ORF">DSM5745_07835</name>
</gene>
<comment type="caution">
    <text evidence="2">The sequence shown here is derived from an EMBL/GenBank/DDBJ whole genome shotgun (WGS) entry which is preliminary data.</text>
</comment>
<evidence type="ECO:0000256" key="1">
    <source>
        <dbReference type="SAM" id="MobiDB-lite"/>
    </source>
</evidence>
<feature type="region of interest" description="Disordered" evidence="1">
    <location>
        <begin position="1"/>
        <end position="48"/>
    </location>
</feature>
<name>A0A3D8RF38_9EURO</name>
<organism evidence="2 3">
    <name type="scientific">Aspergillus mulundensis</name>
    <dbReference type="NCBI Taxonomy" id="1810919"/>
    <lineage>
        <taxon>Eukaryota</taxon>
        <taxon>Fungi</taxon>
        <taxon>Dikarya</taxon>
        <taxon>Ascomycota</taxon>
        <taxon>Pezizomycotina</taxon>
        <taxon>Eurotiomycetes</taxon>
        <taxon>Eurotiomycetidae</taxon>
        <taxon>Eurotiales</taxon>
        <taxon>Aspergillaceae</taxon>
        <taxon>Aspergillus</taxon>
        <taxon>Aspergillus subgen. Nidulantes</taxon>
    </lineage>
</organism>
<dbReference type="OrthoDB" id="5378430at2759"/>
<keyword evidence="3" id="KW-1185">Reference proteome</keyword>
<proteinExistence type="predicted"/>
<dbReference type="RefSeq" id="XP_026601883.1">
    <property type="nucleotide sequence ID" value="XM_026749851.1"/>
</dbReference>